<sequence>MEFDLHIHTNRFSGCSNIDPGEVIARAQAAGLDGIALTEHGIRWPDGEIVKLLDQCGEKKLIVLPGEEAACYSSRGEFQGEFLVFGHPKSLGSALSVEALVERVHESGGVVVAAHPFKRARRGNAYYGCGDNAGKYDLDGMETLHPSYDEEGLEKAWALCQSAGLASIGGSDAHAPEQIGKVRTVFERPIQSLEDLCREIREGRSRAKIAQENSSK</sequence>
<evidence type="ECO:0000259" key="1">
    <source>
        <dbReference type="Pfam" id="PF02811"/>
    </source>
</evidence>
<dbReference type="Pfam" id="PF13263">
    <property type="entry name" value="PHP_C"/>
    <property type="match status" value="1"/>
</dbReference>
<protein>
    <submittedName>
        <fullName evidence="2">PHP domain protein</fullName>
    </submittedName>
</protein>
<reference evidence="2 3" key="1">
    <citation type="journal article" date="2012" name="Environ. Microbiol.">
        <title>The genome sequence of Desulfatibacillum alkenivorans AK-01: a blueprint for anaerobic alkane oxidation.</title>
        <authorList>
            <person name="Callaghan A.V."/>
            <person name="Morris B.E."/>
            <person name="Pereira I.A."/>
            <person name="McInerney M.J."/>
            <person name="Austin R.N."/>
            <person name="Groves J.T."/>
            <person name="Kukor J.J."/>
            <person name="Suflita J.M."/>
            <person name="Young L.Y."/>
            <person name="Zylstra G.J."/>
            <person name="Wawrik B."/>
        </authorList>
    </citation>
    <scope>NUCLEOTIDE SEQUENCE [LARGE SCALE GENOMIC DNA]</scope>
    <source>
        <strain evidence="2 3">AK-01</strain>
    </source>
</reference>
<dbReference type="CDD" id="cd07432">
    <property type="entry name" value="PHP_HisPPase"/>
    <property type="match status" value="1"/>
</dbReference>
<dbReference type="Proteomes" id="UP000000739">
    <property type="component" value="Chromosome"/>
</dbReference>
<dbReference type="RefSeq" id="WP_015948086.1">
    <property type="nucleotide sequence ID" value="NC_011768.1"/>
</dbReference>
<dbReference type="PANTHER" id="PTHR42924">
    <property type="entry name" value="EXONUCLEASE"/>
    <property type="match status" value="1"/>
</dbReference>
<dbReference type="GO" id="GO:0035312">
    <property type="term" value="F:5'-3' DNA exonuclease activity"/>
    <property type="evidence" value="ECO:0007669"/>
    <property type="project" value="TreeGrafter"/>
</dbReference>
<dbReference type="EMBL" id="CP001322">
    <property type="protein sequence ID" value="ACL05028.1"/>
    <property type="molecule type" value="Genomic_DNA"/>
</dbReference>
<dbReference type="InterPro" id="IPR004013">
    <property type="entry name" value="PHP_dom"/>
</dbReference>
<dbReference type="HOGENOM" id="CLU_072983_1_1_7"/>
<dbReference type="GO" id="GO:0004534">
    <property type="term" value="F:5'-3' RNA exonuclease activity"/>
    <property type="evidence" value="ECO:0007669"/>
    <property type="project" value="TreeGrafter"/>
</dbReference>
<dbReference type="Pfam" id="PF02811">
    <property type="entry name" value="PHP"/>
    <property type="match status" value="1"/>
</dbReference>
<gene>
    <name evidence="2" type="ordered locus">Dalk_3339</name>
</gene>
<dbReference type="Gene3D" id="3.20.20.140">
    <property type="entry name" value="Metal-dependent hydrolases"/>
    <property type="match status" value="1"/>
</dbReference>
<dbReference type="SUPFAM" id="SSF89550">
    <property type="entry name" value="PHP domain-like"/>
    <property type="match status" value="1"/>
</dbReference>
<dbReference type="KEGG" id="dal:Dalk_3339"/>
<dbReference type="AlphaFoldDB" id="B8FJA1"/>
<feature type="domain" description="PHP" evidence="1">
    <location>
        <begin position="4"/>
        <end position="71"/>
    </location>
</feature>
<dbReference type="InterPro" id="IPR016195">
    <property type="entry name" value="Pol/histidinol_Pase-like"/>
</dbReference>
<organism evidence="2 3">
    <name type="scientific">Desulfatibacillum aliphaticivorans</name>
    <dbReference type="NCBI Taxonomy" id="218208"/>
    <lineage>
        <taxon>Bacteria</taxon>
        <taxon>Pseudomonadati</taxon>
        <taxon>Thermodesulfobacteriota</taxon>
        <taxon>Desulfobacteria</taxon>
        <taxon>Desulfobacterales</taxon>
        <taxon>Desulfatibacillaceae</taxon>
        <taxon>Desulfatibacillum</taxon>
    </lineage>
</organism>
<dbReference type="PANTHER" id="PTHR42924:SF3">
    <property type="entry name" value="POLYMERASE_HISTIDINOL PHOSPHATASE N-TERMINAL DOMAIN-CONTAINING PROTEIN"/>
    <property type="match status" value="1"/>
</dbReference>
<dbReference type="eggNOG" id="COG0613">
    <property type="taxonomic scope" value="Bacteria"/>
</dbReference>
<proteinExistence type="predicted"/>
<evidence type="ECO:0000313" key="2">
    <source>
        <dbReference type="EMBL" id="ACL05028.1"/>
    </source>
</evidence>
<name>B8FJA1_DESAL</name>
<accession>B8FJA1</accession>
<evidence type="ECO:0000313" key="3">
    <source>
        <dbReference type="Proteomes" id="UP000000739"/>
    </source>
</evidence>
<dbReference type="InterPro" id="IPR052018">
    <property type="entry name" value="PHP_domain"/>
</dbReference>
<keyword evidence="3" id="KW-1185">Reference proteome</keyword>